<dbReference type="SUPFAM" id="SSF51419">
    <property type="entry name" value="PLP-binding barrel"/>
    <property type="match status" value="1"/>
</dbReference>
<reference evidence="7 8" key="1">
    <citation type="submission" date="2020-08" db="EMBL/GenBank/DDBJ databases">
        <title>Genomic Encyclopedia of Type Strains, Phase IV (KMG-IV): sequencing the most valuable type-strain genomes for metagenomic binning, comparative biology and taxonomic classification.</title>
        <authorList>
            <person name="Goeker M."/>
        </authorList>
    </citation>
    <scope>NUCLEOTIDE SEQUENCE [LARGE SCALE GENOMIC DNA]</scope>
    <source>
        <strain evidence="7 8">DSM 16268</strain>
    </source>
</reference>
<keyword evidence="1 2" id="KW-0663">Pyridoxal phosphate</keyword>
<dbReference type="Gene3D" id="3.20.20.10">
    <property type="entry name" value="Alanine racemase"/>
    <property type="match status" value="1"/>
</dbReference>
<dbReference type="FunFam" id="3.20.20.10:FF:000018">
    <property type="entry name" value="Pyridoxal phosphate homeostasis protein"/>
    <property type="match status" value="1"/>
</dbReference>
<dbReference type="NCBIfam" id="TIGR00044">
    <property type="entry name" value="YggS family pyridoxal phosphate-dependent enzyme"/>
    <property type="match status" value="1"/>
</dbReference>
<comment type="caution">
    <text evidence="7">The sequence shown here is derived from an EMBL/GenBank/DDBJ whole genome shotgun (WGS) entry which is preliminary data.</text>
</comment>
<sequence>MAEGGGLPLDPMAEALRGVRGALDAAARASGRDPDGVTLVAVSKTVPAERLAGALALGLRVFGENRVQEAQAKWPALRERVAGVALHLIGHLQTNKAKDAVLLFDAIQSVDRPELAAALARAADRLGRRPAIFIQVNTGREPQKGGVDPDDADALIRACRAEFDLPVGGLMCIPPAGRDPAADFALLSGIAARNGLSGLSMGMSADFPAAIAAGATHVRVGSALFGARPPAAAPGASETGADRAETDR</sequence>
<dbReference type="InterPro" id="IPR011078">
    <property type="entry name" value="PyrdxlP_homeostasis"/>
</dbReference>
<dbReference type="PANTHER" id="PTHR10146">
    <property type="entry name" value="PROLINE SYNTHETASE CO-TRANSCRIBED BACTERIAL HOMOLOG PROTEIN"/>
    <property type="match status" value="1"/>
</dbReference>
<dbReference type="AlphaFoldDB" id="A0A7W9FM04"/>
<feature type="domain" description="Alanine racemase N-terminal" evidence="6">
    <location>
        <begin position="36"/>
        <end position="229"/>
    </location>
</feature>
<evidence type="ECO:0000313" key="8">
    <source>
        <dbReference type="Proteomes" id="UP000523821"/>
    </source>
</evidence>
<dbReference type="InterPro" id="IPR001608">
    <property type="entry name" value="Ala_racemase_N"/>
</dbReference>
<dbReference type="PANTHER" id="PTHR10146:SF14">
    <property type="entry name" value="PYRIDOXAL PHOSPHATE HOMEOSTASIS PROTEIN"/>
    <property type="match status" value="1"/>
</dbReference>
<evidence type="ECO:0000313" key="7">
    <source>
        <dbReference type="EMBL" id="MBB5753133.1"/>
    </source>
</evidence>
<keyword evidence="8" id="KW-1185">Reference proteome</keyword>
<protein>
    <recommendedName>
        <fullName evidence="2">Pyridoxal phosphate homeostasis protein</fullName>
        <shortName evidence="2">PLP homeostasis protein</shortName>
    </recommendedName>
</protein>
<evidence type="ECO:0000256" key="2">
    <source>
        <dbReference type="HAMAP-Rule" id="MF_02087"/>
    </source>
</evidence>
<gene>
    <name evidence="7" type="ORF">GGQ63_002199</name>
</gene>
<proteinExistence type="inferred from homology"/>
<comment type="cofactor">
    <cofactor evidence="3">
        <name>pyridoxal 5'-phosphate</name>
        <dbReference type="ChEBI" id="CHEBI:597326"/>
    </cofactor>
</comment>
<dbReference type="GO" id="GO:0030170">
    <property type="term" value="F:pyridoxal phosphate binding"/>
    <property type="evidence" value="ECO:0007669"/>
    <property type="project" value="UniProtKB-UniRule"/>
</dbReference>
<dbReference type="CDD" id="cd00635">
    <property type="entry name" value="PLPDE_III_YBL036c_like"/>
    <property type="match status" value="1"/>
</dbReference>
<dbReference type="PIRSF" id="PIRSF004848">
    <property type="entry name" value="YBL036c_PLPDEIII"/>
    <property type="match status" value="1"/>
</dbReference>
<feature type="region of interest" description="Disordered" evidence="5">
    <location>
        <begin position="228"/>
        <end position="248"/>
    </location>
</feature>
<feature type="modified residue" description="N6-(pyridoxal phosphate)lysine" evidence="2 3">
    <location>
        <position position="44"/>
    </location>
</feature>
<dbReference type="RefSeq" id="WP_246429729.1">
    <property type="nucleotide sequence ID" value="NZ_JACHOO010000004.1"/>
</dbReference>
<dbReference type="InterPro" id="IPR029066">
    <property type="entry name" value="PLP-binding_barrel"/>
</dbReference>
<dbReference type="Pfam" id="PF01168">
    <property type="entry name" value="Ala_racemase_N"/>
    <property type="match status" value="1"/>
</dbReference>
<evidence type="ECO:0000256" key="4">
    <source>
        <dbReference type="RuleBase" id="RU004514"/>
    </source>
</evidence>
<dbReference type="EMBL" id="JACHOO010000004">
    <property type="protein sequence ID" value="MBB5753133.1"/>
    <property type="molecule type" value="Genomic_DNA"/>
</dbReference>
<dbReference type="HAMAP" id="MF_02087">
    <property type="entry name" value="PLP_homeostasis"/>
    <property type="match status" value="1"/>
</dbReference>
<comment type="similarity">
    <text evidence="2 4">Belongs to the pyridoxal phosphate-binding protein YggS/PROSC family.</text>
</comment>
<evidence type="ECO:0000256" key="3">
    <source>
        <dbReference type="PIRSR" id="PIRSR004848-1"/>
    </source>
</evidence>
<accession>A0A7W9FM04</accession>
<comment type="function">
    <text evidence="2">Pyridoxal 5'-phosphate (PLP)-binding protein, which is involved in PLP homeostasis.</text>
</comment>
<organism evidence="7 8">
    <name type="scientific">Prosthecomicrobium pneumaticum</name>
    <dbReference type="NCBI Taxonomy" id="81895"/>
    <lineage>
        <taxon>Bacteria</taxon>
        <taxon>Pseudomonadati</taxon>
        <taxon>Pseudomonadota</taxon>
        <taxon>Alphaproteobacteria</taxon>
        <taxon>Hyphomicrobiales</taxon>
        <taxon>Kaistiaceae</taxon>
        <taxon>Prosthecomicrobium</taxon>
    </lineage>
</organism>
<evidence type="ECO:0000259" key="6">
    <source>
        <dbReference type="Pfam" id="PF01168"/>
    </source>
</evidence>
<name>A0A7W9FM04_9HYPH</name>
<dbReference type="Proteomes" id="UP000523821">
    <property type="component" value="Unassembled WGS sequence"/>
</dbReference>
<evidence type="ECO:0000256" key="5">
    <source>
        <dbReference type="SAM" id="MobiDB-lite"/>
    </source>
</evidence>
<evidence type="ECO:0000256" key="1">
    <source>
        <dbReference type="ARBA" id="ARBA00022898"/>
    </source>
</evidence>